<dbReference type="Pfam" id="PF00746">
    <property type="entry name" value="Gram_pos_anchor"/>
    <property type="match status" value="1"/>
</dbReference>
<feature type="region of interest" description="Disordered" evidence="7">
    <location>
        <begin position="44"/>
        <end position="300"/>
    </location>
</feature>
<dbReference type="InterPro" id="IPR003410">
    <property type="entry name" value="HYR_dom"/>
</dbReference>
<evidence type="ECO:0000259" key="10">
    <source>
        <dbReference type="PROSITE" id="PS50847"/>
    </source>
</evidence>
<dbReference type="InterPro" id="IPR044055">
    <property type="entry name" value="RibLong"/>
</dbReference>
<dbReference type="InterPro" id="IPR015919">
    <property type="entry name" value="Cadherin-like_sf"/>
</dbReference>
<dbReference type="Pfam" id="PF18957">
    <property type="entry name" value="RibLong"/>
    <property type="match status" value="2"/>
</dbReference>
<dbReference type="Pfam" id="PF17936">
    <property type="entry name" value="Big_6"/>
    <property type="match status" value="4"/>
</dbReference>
<dbReference type="GeneID" id="93725710"/>
<keyword evidence="2" id="KW-0134">Cell wall</keyword>
<dbReference type="GO" id="GO:0005509">
    <property type="term" value="F:calcium ion binding"/>
    <property type="evidence" value="ECO:0007669"/>
    <property type="project" value="InterPro"/>
</dbReference>
<dbReference type="NCBIfam" id="TIGR01168">
    <property type="entry name" value="YSIRK_signal"/>
    <property type="match status" value="1"/>
</dbReference>
<dbReference type="Proteomes" id="UP000595942">
    <property type="component" value="Chromosome"/>
</dbReference>
<dbReference type="InterPro" id="IPR041498">
    <property type="entry name" value="Big_6"/>
</dbReference>
<dbReference type="Pfam" id="PF05345">
    <property type="entry name" value="He_PIG"/>
    <property type="match status" value="5"/>
</dbReference>
<evidence type="ECO:0000256" key="5">
    <source>
        <dbReference type="ARBA" id="ARBA00022737"/>
    </source>
</evidence>
<dbReference type="EMBL" id="CP068073">
    <property type="protein sequence ID" value="QQS81935.1"/>
    <property type="molecule type" value="Genomic_DNA"/>
</dbReference>
<feature type="compositionally biased region" description="Low complexity" evidence="7">
    <location>
        <begin position="1944"/>
        <end position="1959"/>
    </location>
</feature>
<feature type="transmembrane region" description="Helical" evidence="8">
    <location>
        <begin position="2045"/>
        <end position="2064"/>
    </location>
</feature>
<evidence type="ECO:0000256" key="3">
    <source>
        <dbReference type="ARBA" id="ARBA00022525"/>
    </source>
</evidence>
<keyword evidence="6" id="KW-0572">Peptidoglycan-anchor</keyword>
<feature type="region of interest" description="Disordered" evidence="7">
    <location>
        <begin position="1641"/>
        <end position="1683"/>
    </location>
</feature>
<proteinExistence type="predicted"/>
<comment type="subcellular location">
    <subcellularLocation>
        <location evidence="1">Secreted</location>
        <location evidence="1">Cell wall</location>
        <topology evidence="1">Peptidoglycan-anchor</topology>
    </subcellularLocation>
</comment>
<feature type="compositionally biased region" description="Low complexity" evidence="7">
    <location>
        <begin position="1913"/>
        <end position="1932"/>
    </location>
</feature>
<feature type="region of interest" description="Disordered" evidence="7">
    <location>
        <begin position="1553"/>
        <end position="1596"/>
    </location>
</feature>
<feature type="compositionally biased region" description="Polar residues" evidence="7">
    <location>
        <begin position="1656"/>
        <end position="1678"/>
    </location>
</feature>
<evidence type="ECO:0000313" key="12">
    <source>
        <dbReference type="Proteomes" id="UP000595942"/>
    </source>
</evidence>
<dbReference type="InterPro" id="IPR005877">
    <property type="entry name" value="YSIRK_signal_dom"/>
</dbReference>
<name>A0AB37H6H6_9STAP</name>
<dbReference type="PANTHER" id="PTHR24273:SF32">
    <property type="entry name" value="HYALIN"/>
    <property type="match status" value="1"/>
</dbReference>
<evidence type="ECO:0000256" key="2">
    <source>
        <dbReference type="ARBA" id="ARBA00022512"/>
    </source>
</evidence>
<feature type="domain" description="Gram-positive cocci surface proteins LPxTG" evidence="10">
    <location>
        <begin position="2037"/>
        <end position="2074"/>
    </location>
</feature>
<dbReference type="NCBIfam" id="NF038186">
    <property type="entry name" value="YPDG_rpt"/>
    <property type="match status" value="2"/>
</dbReference>
<dbReference type="KEGG" id="scv:A4G25_10135"/>
<evidence type="ECO:0000256" key="8">
    <source>
        <dbReference type="SAM" id="Phobius"/>
    </source>
</evidence>
<feature type="compositionally biased region" description="Low complexity" evidence="7">
    <location>
        <begin position="284"/>
        <end position="295"/>
    </location>
</feature>
<feature type="compositionally biased region" description="Polar residues" evidence="7">
    <location>
        <begin position="1744"/>
        <end position="1766"/>
    </location>
</feature>
<feature type="compositionally biased region" description="Polar residues" evidence="7">
    <location>
        <begin position="1568"/>
        <end position="1590"/>
    </location>
</feature>
<protein>
    <submittedName>
        <fullName evidence="11">YPDG domain-containing protein</fullName>
    </submittedName>
</protein>
<sequence>MRNNSHSRGFDARRQNKYSIRRFTVGTASIIVGATLLFGLGNEAKAAESEAPSTQETGNTTGQSGETPAAGEGSLEAPAADQTIDKTASGTEDVAVAAPAETPAPDVKAEQPVKAQETNAEQPPAATEVKPEAPKVQDAPVIEQPQNVEAPKVQDAPVIEKSQNVEAPQAEQVQAPKGEATQAPVQTEQQKTPAQADTATDNSKPVQADAPTSSVQDSSAKPAADNSTVVEEKGTTETPNKGTQATDNQQVPTEKGSTSLSADQKPQTTTAESGTATPLKQQLNNDSVTTNDTTSGAQNQKLTAVDQPAATGKVAAAPVNGQALANDGQIDSAKVDVSDPAVYKAIQESSQQKDASTIQATAESAPATRQLTFNSFAVAPSSTKQVAQNNVSAPQTNTLALAKAFAAAPPSVKEELEASAIYSPGTWMQTYGYQGNAVVMREGSKYNNTSNQEPIAGVKVYLQWTDKTGYVSPVYYTISGEDGRYVFDLSKAQTDASGKQHTFNLAADPQIALRTWAESPDPTLNVVKEGDSIRGFHNRLQRVNESWDFTAGINRVVTSQVILEEKPLQNDWLIKPEAQWETSGTSDGIWANTGDYGKVSGSVWYDLTAPYGSDARWIMKDTSDVNATGVKVVASYVNDQVAILFDNWKKANPNATIEDFRSAQQQIVNDYQATNGVGSHIAESVVGTVDKNGDYYIPFRGLYGISPYQQYSGAPISKTISDAEFGTLVKDADISHSNLMAWNGTIGQKHRHINSDYMYIVPIIENTPTFSNNYYNNMFTTADVSRDINDAKMLSSYNGSSQDFAFVTTNPMHDISVEGSDAEVAKPGDVLVSKTDGLFPGTEYQIQWFKDGVAVGSPVTVTAAADGTVKSVPLTVPTDLNTKAIYTSGVFSQGVSTTSTGTALALDSISAEPFVIADLNEPEYKDGAGLPGSTVEIGAPTFTNPTTGESVEVPENTKFEAGDNAPEDVTVNPNGSLSVVVPEGAAPGDVITVPVKVTYPDGSTDTVDVHVTVSTPQTDLNEPEYKDGAGLPGSTVEIGAPTFTNPTTGESVEVPENTKFEAGDNAPEGVTVNPNGSLSVVVPEGATPGDVITVPVKVTYPDGSTDTVDVHVTVSTPDTTPPTIQPIDDVTVPEDQAITPIPVVTDDENATVDVKDLPDDVIYNPETGQIEGTPSTPGEYQVTVTVTDEAGNQTSEDFTITVTDATAPVIEPIADNSSLQGAEIDPIPVVVDDPEATVDVTGLPEGLVYNPDTKQIEGTATVPGTYEVTVTATDKAGNSSEETFTYTVVDTTPPIVEPIDDVTVPEDQEITPIPVKYTDDSKSEVLVEGLPEGLSYNPTTGQIEGTPATPGEYPITVTVKDEKGNSQEVKFTITVEDTTPPVVNPIDDVTVPEDQAIIPIPVVTDDETATVDVEGLPEGVTYNPETGQIEGTPTTPGTYPVTVTVTDEAGNQTSEDFTITVKDTTPPVVNPIDDVKVPEDQPIIPIPVVTDDKTATVDVTGLPEGVTYNPETGQIEGTPTTPGEYPVTVTVTDEAGNKTEEHFTITVEDKTAPDAPVINPVNEGDKTVSGTGEPNGTVTVTFPDGSTSTGKVDEDGNWTVNVPEGTELKPGDKVTATVTDEAGNVSEEATVTVTEKDTVAPDKPVINPVDEGDKTVSGTGEPNGTVTVTFPDGSTSTGKVDEDGNWTVNVPEGTTVKKGDKITATITDEAGNVSEEATVTVTGKDTVAPDKPVINPVDEGDKTVSGTGEPNGTVTVTFPDGSTSTGKVDEDGNWTVNVPEGTTVKKGDKITATITDEAGNVSEEATVTVTGKDTVAPDKPVINPVDEGDKTVSGTGEPNGTVTVTFPDGSTSTGKVDEDGNWTVNVPEGTTVKKGDKITATITDEAGNVSEEATVTVTGEEPNQGTDGDKGDTGNNGDNTTPGNNTTPGDNGETSEPGTNGSVDNNGNQGNTGSTGDNSEAPAPSNQGTDNNTATDNASELPNTAVGTDDNANNGQVAVPGMEASDNGQVVTENGVPAEAANNSEAPAEQAKGDKELPETGTNNTGSATLFGGLFAALGSILLFRKRRQEKKDN</sequence>
<keyword evidence="8" id="KW-1133">Transmembrane helix</keyword>
<dbReference type="InterPro" id="IPR019931">
    <property type="entry name" value="LPXTG_anchor"/>
</dbReference>
<feature type="compositionally biased region" description="Low complexity" evidence="7">
    <location>
        <begin position="91"/>
        <end position="106"/>
    </location>
</feature>
<evidence type="ECO:0000256" key="1">
    <source>
        <dbReference type="ARBA" id="ARBA00004168"/>
    </source>
</evidence>
<dbReference type="Pfam" id="PF04650">
    <property type="entry name" value="YSIRK_signal"/>
    <property type="match status" value="1"/>
</dbReference>
<organism evidence="11 12">
    <name type="scientific">Staphylococcus condimenti</name>
    <dbReference type="NCBI Taxonomy" id="70255"/>
    <lineage>
        <taxon>Bacteria</taxon>
        <taxon>Bacillati</taxon>
        <taxon>Bacillota</taxon>
        <taxon>Bacilli</taxon>
        <taxon>Bacillales</taxon>
        <taxon>Staphylococcaceae</taxon>
        <taxon>Staphylococcus</taxon>
    </lineage>
</organism>
<dbReference type="PANTHER" id="PTHR24273">
    <property type="entry name" value="FI04643P-RELATED"/>
    <property type="match status" value="1"/>
</dbReference>
<dbReference type="InterPro" id="IPR013783">
    <property type="entry name" value="Ig-like_fold"/>
</dbReference>
<feature type="compositionally biased region" description="Polar residues" evidence="7">
    <location>
        <begin position="236"/>
        <end position="283"/>
    </location>
</feature>
<evidence type="ECO:0000313" key="11">
    <source>
        <dbReference type="EMBL" id="QQS81935.1"/>
    </source>
</evidence>
<keyword evidence="8" id="KW-0472">Membrane</keyword>
<evidence type="ECO:0000259" key="9">
    <source>
        <dbReference type="PROSITE" id="PS50825"/>
    </source>
</evidence>
<feature type="compositionally biased region" description="Polar residues" evidence="7">
    <location>
        <begin position="1964"/>
        <end position="1996"/>
    </location>
</feature>
<evidence type="ECO:0000256" key="7">
    <source>
        <dbReference type="SAM" id="MobiDB-lite"/>
    </source>
</evidence>
<gene>
    <name evidence="11" type="ORF">I6J05_08360</name>
</gene>
<dbReference type="PROSITE" id="PS50847">
    <property type="entry name" value="GRAM_POS_ANCHORING"/>
    <property type="match status" value="1"/>
</dbReference>
<keyword evidence="8" id="KW-0812">Transmembrane</keyword>
<feature type="domain" description="HYR" evidence="9">
    <location>
        <begin position="1203"/>
        <end position="1290"/>
    </location>
</feature>
<feature type="compositionally biased region" description="Polar residues" evidence="7">
    <location>
        <begin position="1934"/>
        <end position="1943"/>
    </location>
</feature>
<keyword evidence="5" id="KW-0677">Repeat</keyword>
<keyword evidence="12" id="KW-1185">Reference proteome</keyword>
<dbReference type="NCBIfam" id="TIGR01167">
    <property type="entry name" value="LPXTG_anchor"/>
    <property type="match status" value="1"/>
</dbReference>
<dbReference type="GO" id="GO:0016020">
    <property type="term" value="C:membrane"/>
    <property type="evidence" value="ECO:0007669"/>
    <property type="project" value="InterPro"/>
</dbReference>
<keyword evidence="4" id="KW-0732">Signal</keyword>
<dbReference type="RefSeq" id="WP_063164639.1">
    <property type="nucleotide sequence ID" value="NZ_CP015114.1"/>
</dbReference>
<feature type="region of interest" description="Disordered" evidence="7">
    <location>
        <begin position="1814"/>
        <end position="1860"/>
    </location>
</feature>
<dbReference type="Gene3D" id="2.60.40.10">
    <property type="entry name" value="Immunoglobulins"/>
    <property type="match status" value="9"/>
</dbReference>
<feature type="region of interest" description="Disordered" evidence="7">
    <location>
        <begin position="1876"/>
        <end position="2002"/>
    </location>
</feature>
<accession>A0AB37H6H6</accession>
<feature type="domain" description="HYR" evidence="9">
    <location>
        <begin position="1376"/>
        <end position="1463"/>
    </location>
</feature>
<keyword evidence="3" id="KW-0964">Secreted</keyword>
<evidence type="ECO:0000256" key="6">
    <source>
        <dbReference type="ARBA" id="ARBA00023088"/>
    </source>
</evidence>
<dbReference type="SUPFAM" id="SSF49313">
    <property type="entry name" value="Cadherin-like"/>
    <property type="match status" value="5"/>
</dbReference>
<evidence type="ECO:0000256" key="4">
    <source>
        <dbReference type="ARBA" id="ARBA00022729"/>
    </source>
</evidence>
<feature type="compositionally biased region" description="Polar residues" evidence="7">
    <location>
        <begin position="1891"/>
        <end position="1904"/>
    </location>
</feature>
<feature type="region of interest" description="Disordered" evidence="7">
    <location>
        <begin position="1726"/>
        <end position="1771"/>
    </location>
</feature>
<feature type="transmembrane region" description="Helical" evidence="8">
    <location>
        <begin position="20"/>
        <end position="40"/>
    </location>
</feature>
<feature type="compositionally biased region" description="Polar residues" evidence="7">
    <location>
        <begin position="1832"/>
        <end position="1854"/>
    </location>
</feature>
<dbReference type="PROSITE" id="PS50825">
    <property type="entry name" value="HYR"/>
    <property type="match status" value="2"/>
</dbReference>
<feature type="compositionally biased region" description="Low complexity" evidence="7">
    <location>
        <begin position="2017"/>
        <end position="2030"/>
    </location>
</feature>
<feature type="region of interest" description="Disordered" evidence="7">
    <location>
        <begin position="2016"/>
        <end position="2046"/>
    </location>
</feature>
<reference evidence="11 12" key="1">
    <citation type="submission" date="2021-01" db="EMBL/GenBank/DDBJ databases">
        <title>FDA dAtabase for Regulatory Grade micrObial Sequences (FDA-ARGOS): Supporting development and validation of Infectious Disease Dx tests.</title>
        <authorList>
            <person name="Sproer C."/>
            <person name="Gronow S."/>
            <person name="Severitt S."/>
            <person name="Schroder I."/>
            <person name="Tallon L."/>
            <person name="Sadzewicz L."/>
            <person name="Zhao X."/>
            <person name="Boylan J."/>
            <person name="Ott S."/>
            <person name="Bowen H."/>
            <person name="Vavikolanu K."/>
            <person name="Mehta A."/>
            <person name="Aluvathingal J."/>
            <person name="Nadendla S."/>
            <person name="Lowell S."/>
            <person name="Myers T."/>
            <person name="Yan Y."/>
            <person name="Sichtig H."/>
        </authorList>
    </citation>
    <scope>NUCLEOTIDE SEQUENCE [LARGE SCALE GENOMIC DNA]</scope>
    <source>
        <strain evidence="11 12">FDAARGOS_1148</strain>
    </source>
</reference>
<feature type="compositionally biased region" description="Polar residues" evidence="7">
    <location>
        <begin position="183"/>
        <end position="229"/>
    </location>
</feature>
<feature type="compositionally biased region" description="Polar residues" evidence="7">
    <location>
        <begin position="51"/>
        <end position="66"/>
    </location>
</feature>
<dbReference type="NCBIfam" id="NF033510">
    <property type="entry name" value="Ca_tandemer"/>
    <property type="match status" value="4"/>
</dbReference>